<dbReference type="EnsemblPlants" id="OGLUM08G05190.1">
    <property type="protein sequence ID" value="OGLUM08G05190.1"/>
    <property type="gene ID" value="OGLUM08G05190"/>
</dbReference>
<evidence type="ECO:0000256" key="1">
    <source>
        <dbReference type="SAM" id="Phobius"/>
    </source>
</evidence>
<keyword evidence="1" id="KW-0812">Transmembrane</keyword>
<name>A0A0E0ARM8_9ORYZ</name>
<dbReference type="Proteomes" id="UP000026961">
    <property type="component" value="Chromosome 8"/>
</dbReference>
<feature type="transmembrane region" description="Helical" evidence="1">
    <location>
        <begin position="292"/>
        <end position="312"/>
    </location>
</feature>
<reference evidence="2" key="1">
    <citation type="submission" date="2015-04" db="UniProtKB">
        <authorList>
            <consortium name="EnsemblPlants"/>
        </authorList>
    </citation>
    <scope>IDENTIFICATION</scope>
</reference>
<evidence type="ECO:0000313" key="2">
    <source>
        <dbReference type="EnsemblPlants" id="OGLUM08G05190.1"/>
    </source>
</evidence>
<keyword evidence="1" id="KW-0472">Membrane</keyword>
<dbReference type="Gramene" id="OGLUM08G05190.1">
    <property type="protein sequence ID" value="OGLUM08G05190.1"/>
    <property type="gene ID" value="OGLUM08G05190"/>
</dbReference>
<proteinExistence type="predicted"/>
<protein>
    <submittedName>
        <fullName evidence="2">Uncharacterized protein</fullName>
    </submittedName>
</protein>
<evidence type="ECO:0000313" key="3">
    <source>
        <dbReference type="Proteomes" id="UP000026961"/>
    </source>
</evidence>
<organism evidence="2">
    <name type="scientific">Oryza glumipatula</name>
    <dbReference type="NCBI Taxonomy" id="40148"/>
    <lineage>
        <taxon>Eukaryota</taxon>
        <taxon>Viridiplantae</taxon>
        <taxon>Streptophyta</taxon>
        <taxon>Embryophyta</taxon>
        <taxon>Tracheophyta</taxon>
        <taxon>Spermatophyta</taxon>
        <taxon>Magnoliopsida</taxon>
        <taxon>Liliopsida</taxon>
        <taxon>Poales</taxon>
        <taxon>Poaceae</taxon>
        <taxon>BOP clade</taxon>
        <taxon>Oryzoideae</taxon>
        <taxon>Oryzeae</taxon>
        <taxon>Oryzinae</taxon>
        <taxon>Oryza</taxon>
    </lineage>
</organism>
<dbReference type="STRING" id="40148.A0A0E0ARM8"/>
<dbReference type="AlphaFoldDB" id="A0A0E0ARM8"/>
<sequence length="340" mass="33095">MAEAKVAAALQGDGAAACLLAGVERGSHGTVLGEAELGLPLGEAVLGADHAAAPFDGVGAPGSSGAGGPVRDHGTGLLVDNDRAGMRANGFADFLIGLGAPCTNTGVLVSDMGAPYTGVPYTYTNTGILARDMAAPNVGLGAPCTNTGVLLPDMGVPYTNTGVLARDMAAPNTGMGAPCTNTGVLVPNMSAPYTNTGVLARNMAAPDAGLGVPNSIAGVFARDMAARYSSGGVLACEHGVPFEKKAQGMAANGAPPVPQVSLDVVMDAKTGASMAAKAAAGAGARRGRGGNLASAVVGITAASSAVTMVAAGDVSPPMAFGLFVLLLAGLALAVSAVRRV</sequence>
<feature type="transmembrane region" description="Helical" evidence="1">
    <location>
        <begin position="318"/>
        <end position="337"/>
    </location>
</feature>
<accession>A0A0E0ARM8</accession>
<dbReference type="HOGENOM" id="CLU_063978_0_0_1"/>
<keyword evidence="1" id="KW-1133">Transmembrane helix</keyword>
<reference evidence="2" key="2">
    <citation type="submission" date="2018-05" db="EMBL/GenBank/DDBJ databases">
        <title>OgluRS3 (Oryza glumaepatula Reference Sequence Version 3).</title>
        <authorList>
            <person name="Zhang J."/>
            <person name="Kudrna D."/>
            <person name="Lee S."/>
            <person name="Talag J."/>
            <person name="Welchert J."/>
            <person name="Wing R.A."/>
        </authorList>
    </citation>
    <scope>NUCLEOTIDE SEQUENCE [LARGE SCALE GENOMIC DNA]</scope>
</reference>
<keyword evidence="3" id="KW-1185">Reference proteome</keyword>